<protein>
    <submittedName>
        <fullName evidence="1">Uncharacterized protein</fullName>
    </submittedName>
</protein>
<gene>
    <name evidence="1" type="ORF">PEPS_47830</name>
</gene>
<evidence type="ECO:0000313" key="2">
    <source>
        <dbReference type="Proteomes" id="UP001354989"/>
    </source>
</evidence>
<evidence type="ECO:0000313" key="1">
    <source>
        <dbReference type="EMBL" id="BDD02503.1"/>
    </source>
</evidence>
<dbReference type="EMBL" id="AP025303">
    <property type="protein sequence ID" value="BDD02503.1"/>
    <property type="molecule type" value="Genomic_DNA"/>
</dbReference>
<organism evidence="1 2">
    <name type="scientific">Persicobacter psychrovividus</name>
    <dbReference type="NCBI Taxonomy" id="387638"/>
    <lineage>
        <taxon>Bacteria</taxon>
        <taxon>Pseudomonadati</taxon>
        <taxon>Bacteroidota</taxon>
        <taxon>Cytophagia</taxon>
        <taxon>Cytophagales</taxon>
        <taxon>Persicobacteraceae</taxon>
        <taxon>Persicobacter</taxon>
    </lineage>
</organism>
<accession>A0ABM7VNB1</accession>
<geneLocation type="plasmid" evidence="1 2">
    <name>pPP11</name>
</geneLocation>
<keyword evidence="2" id="KW-1185">Reference proteome</keyword>
<reference evidence="1 2" key="1">
    <citation type="submission" date="2021-12" db="EMBL/GenBank/DDBJ databases">
        <title>Genome sequencing of bacteria with rrn-lacking chromosome and rrn-plasmid.</title>
        <authorList>
            <person name="Anda M."/>
            <person name="Iwasaki W."/>
        </authorList>
    </citation>
    <scope>NUCLEOTIDE SEQUENCE [LARGE SCALE GENOMIC DNA]</scope>
    <source>
        <strain evidence="1 2">NBRC 101262</strain>
        <plasmid evidence="1 2">pPP11</plasmid>
    </source>
</reference>
<proteinExistence type="predicted"/>
<dbReference type="Proteomes" id="UP001354989">
    <property type="component" value="Plasmid pPP11"/>
</dbReference>
<keyword evidence="1" id="KW-0614">Plasmid</keyword>
<name>A0ABM7VNB1_9BACT</name>
<sequence>MTDLQLCGTYPLVNREVAIAFYNDSKSIYKDEELLKTKFHIEMGLTIDQAVKDHIFLNNKKVIDWDRKSDIIGSKLILGI</sequence>